<keyword evidence="3" id="KW-1185">Reference proteome</keyword>
<proteinExistence type="predicted"/>
<reference evidence="2 3" key="1">
    <citation type="journal article" date="2013" name="ISME J.">
        <title>A metabolic model for members of the genus Tetrasphaera involved in enhanced biological phosphorus removal.</title>
        <authorList>
            <person name="Kristiansen R."/>
            <person name="Nguyen H.T.T."/>
            <person name="Saunders A.M."/>
            <person name="Nielsen J.L."/>
            <person name="Wimmer R."/>
            <person name="Le V.Q."/>
            <person name="McIlroy S.J."/>
            <person name="Petrovski S."/>
            <person name="Seviour R.J."/>
            <person name="Calteau A."/>
            <person name="Nielsen K.L."/>
            <person name="Nielsen P.H."/>
        </authorList>
    </citation>
    <scope>NUCLEOTIDE SEQUENCE [LARGE SCALE GENOMIC DNA]</scope>
    <source>
        <strain evidence="2 3">Ben110</strain>
    </source>
</reference>
<dbReference type="AlphaFoldDB" id="W6JVQ9"/>
<evidence type="ECO:0000313" key="3">
    <source>
        <dbReference type="Proteomes" id="UP000035763"/>
    </source>
</evidence>
<feature type="region of interest" description="Disordered" evidence="1">
    <location>
        <begin position="183"/>
        <end position="210"/>
    </location>
</feature>
<comment type="caution">
    <text evidence="2">The sequence shown here is derived from an EMBL/GenBank/DDBJ whole genome shotgun (WGS) entry which is preliminary data.</text>
</comment>
<dbReference type="STRING" id="1193182.BN11_2330014"/>
<evidence type="ECO:0000313" key="2">
    <source>
        <dbReference type="EMBL" id="CCH73117.1"/>
    </source>
</evidence>
<name>W6JVQ9_9MICO</name>
<sequence length="210" mass="22361">MLTLGGCSGQGAVTAEAQEFFPSSTAEDWVTYSDAIVNIHVKREFEIPPSSDELEADEGIIGRNVSATVKEVMWRQPSRSDLAMPRSLDLGAGGWVFHGSERKELRFSGSPRLEPGHDYLIALAYTTLHPTGSGTPAWIPIGGQAIVPNDSATIGKGEDIARPGALAKSLQGRPTTDLVDKIRETAPDPKAKGLLDEPASVRRTAVQAAS</sequence>
<organism evidence="2 3">
    <name type="scientific">Nostocoides australiense Ben110</name>
    <dbReference type="NCBI Taxonomy" id="1193182"/>
    <lineage>
        <taxon>Bacteria</taxon>
        <taxon>Bacillati</taxon>
        <taxon>Actinomycetota</taxon>
        <taxon>Actinomycetes</taxon>
        <taxon>Micrococcales</taxon>
        <taxon>Intrasporangiaceae</taxon>
        <taxon>Nostocoides</taxon>
    </lineage>
</organism>
<dbReference type="Proteomes" id="UP000035763">
    <property type="component" value="Unassembled WGS sequence"/>
</dbReference>
<feature type="compositionally biased region" description="Basic and acidic residues" evidence="1">
    <location>
        <begin position="183"/>
        <end position="195"/>
    </location>
</feature>
<accession>W6JVQ9</accession>
<evidence type="ECO:0000256" key="1">
    <source>
        <dbReference type="SAM" id="MobiDB-lite"/>
    </source>
</evidence>
<dbReference type="EMBL" id="CAJA01000150">
    <property type="protein sequence ID" value="CCH73117.1"/>
    <property type="molecule type" value="Genomic_DNA"/>
</dbReference>
<protein>
    <submittedName>
        <fullName evidence="2">Uncharacterized protein</fullName>
    </submittedName>
</protein>
<gene>
    <name evidence="2" type="ORF">BN11_2330014</name>
</gene>